<proteinExistence type="predicted"/>
<dbReference type="Gene3D" id="3.30.2310.20">
    <property type="entry name" value="RelE-like"/>
    <property type="match status" value="1"/>
</dbReference>
<dbReference type="InterPro" id="IPR007711">
    <property type="entry name" value="HigB-1"/>
</dbReference>
<dbReference type="EMBL" id="UOFJ01000070">
    <property type="protein sequence ID" value="VAW62308.1"/>
    <property type="molecule type" value="Genomic_DNA"/>
</dbReference>
<organism evidence="1">
    <name type="scientific">hydrothermal vent metagenome</name>
    <dbReference type="NCBI Taxonomy" id="652676"/>
    <lineage>
        <taxon>unclassified sequences</taxon>
        <taxon>metagenomes</taxon>
        <taxon>ecological metagenomes</taxon>
    </lineage>
</organism>
<evidence type="ECO:0008006" key="2">
    <source>
        <dbReference type="Google" id="ProtNLM"/>
    </source>
</evidence>
<sequence length="95" mass="10913">MPIFNGSFKDKGLKRFYYKGKKGKLPVENTDKLQDILDYIDTITELPPGPMLYRAHEHKGGGKGVWSFDITGNMRVLCEFDEDTDPINIRIEDPH</sequence>
<protein>
    <recommendedName>
        <fullName evidence="2">HigB toxin protein</fullName>
    </recommendedName>
</protein>
<dbReference type="Pfam" id="PF05015">
    <property type="entry name" value="HigB-like_toxin"/>
    <property type="match status" value="1"/>
</dbReference>
<reference evidence="1" key="1">
    <citation type="submission" date="2018-06" db="EMBL/GenBank/DDBJ databases">
        <authorList>
            <person name="Zhirakovskaya E."/>
        </authorList>
    </citation>
    <scope>NUCLEOTIDE SEQUENCE</scope>
</reference>
<name>A0A3B0X247_9ZZZZ</name>
<gene>
    <name evidence="1" type="ORF">MNBD_GAMMA10-404</name>
</gene>
<accession>A0A3B0X247</accession>
<evidence type="ECO:0000313" key="1">
    <source>
        <dbReference type="EMBL" id="VAW62308.1"/>
    </source>
</evidence>
<dbReference type="SUPFAM" id="SSF143011">
    <property type="entry name" value="RelE-like"/>
    <property type="match status" value="1"/>
</dbReference>
<dbReference type="InterPro" id="IPR035093">
    <property type="entry name" value="RelE/ParE_toxin_dom_sf"/>
</dbReference>
<dbReference type="AlphaFoldDB" id="A0A3B0X247"/>